<dbReference type="OrthoDB" id="9770329at2"/>
<dbReference type="GO" id="GO:0005506">
    <property type="term" value="F:iron ion binding"/>
    <property type="evidence" value="ECO:0007669"/>
    <property type="project" value="InterPro"/>
</dbReference>
<dbReference type="GO" id="GO:0016020">
    <property type="term" value="C:membrane"/>
    <property type="evidence" value="ECO:0007669"/>
    <property type="project" value="UniProtKB-SubCell"/>
</dbReference>
<dbReference type="Proteomes" id="UP000197277">
    <property type="component" value="Unassembled WGS sequence"/>
</dbReference>
<keyword evidence="2 6" id="KW-0812">Transmembrane</keyword>
<dbReference type="InterPro" id="IPR050307">
    <property type="entry name" value="Sterol_Desaturase_Related"/>
</dbReference>
<reference evidence="8 9" key="1">
    <citation type="submission" date="2017-06" db="EMBL/GenBank/DDBJ databases">
        <title>Hymenobacter amundsenii sp. nov. isolated from regoliths in Antarctica.</title>
        <authorList>
            <person name="Sedlacek I."/>
            <person name="Kralova S."/>
            <person name="Pantucek R."/>
            <person name="Svec P."/>
            <person name="Holochova P."/>
            <person name="Stankova E."/>
            <person name="Vrbovska V."/>
            <person name="Busse H.-J."/>
        </authorList>
    </citation>
    <scope>NUCLEOTIDE SEQUENCE [LARGE SCALE GENOMIC DNA]</scope>
    <source>
        <strain evidence="8 9">CCM 8682</strain>
    </source>
</reference>
<dbReference type="GO" id="GO:0008610">
    <property type="term" value="P:lipid biosynthetic process"/>
    <property type="evidence" value="ECO:0007669"/>
    <property type="project" value="InterPro"/>
</dbReference>
<feature type="domain" description="Fatty acid hydroxylase" evidence="7">
    <location>
        <begin position="97"/>
        <end position="230"/>
    </location>
</feature>
<evidence type="ECO:0000256" key="6">
    <source>
        <dbReference type="SAM" id="Phobius"/>
    </source>
</evidence>
<evidence type="ECO:0000256" key="5">
    <source>
        <dbReference type="SAM" id="MobiDB-lite"/>
    </source>
</evidence>
<evidence type="ECO:0000256" key="2">
    <source>
        <dbReference type="ARBA" id="ARBA00022692"/>
    </source>
</evidence>
<proteinExistence type="predicted"/>
<organism evidence="8 9">
    <name type="scientific">Hymenobacter amundsenii</name>
    <dbReference type="NCBI Taxonomy" id="2006685"/>
    <lineage>
        <taxon>Bacteria</taxon>
        <taxon>Pseudomonadati</taxon>
        <taxon>Bacteroidota</taxon>
        <taxon>Cytophagia</taxon>
        <taxon>Cytophagales</taxon>
        <taxon>Hymenobacteraceae</taxon>
        <taxon>Hymenobacter</taxon>
    </lineage>
</organism>
<name>A0A246FKS0_9BACT</name>
<comment type="caution">
    <text evidence="8">The sequence shown here is derived from an EMBL/GenBank/DDBJ whole genome shotgun (WGS) entry which is preliminary data.</text>
</comment>
<comment type="subcellular location">
    <subcellularLocation>
        <location evidence="1">Membrane</location>
    </subcellularLocation>
</comment>
<evidence type="ECO:0000313" key="9">
    <source>
        <dbReference type="Proteomes" id="UP000197277"/>
    </source>
</evidence>
<keyword evidence="3 6" id="KW-1133">Transmembrane helix</keyword>
<evidence type="ECO:0000256" key="3">
    <source>
        <dbReference type="ARBA" id="ARBA00022989"/>
    </source>
</evidence>
<feature type="region of interest" description="Disordered" evidence="5">
    <location>
        <begin position="269"/>
        <end position="291"/>
    </location>
</feature>
<dbReference type="EMBL" id="NIRR01000015">
    <property type="protein sequence ID" value="OWP63152.1"/>
    <property type="molecule type" value="Genomic_DNA"/>
</dbReference>
<dbReference type="InterPro" id="IPR006694">
    <property type="entry name" value="Fatty_acid_hydroxylase"/>
</dbReference>
<feature type="transmembrane region" description="Helical" evidence="6">
    <location>
        <begin position="17"/>
        <end position="32"/>
    </location>
</feature>
<sequence length="291" mass="32923">MNLFPASHPLLKRFDKYATPILAVVGLGLLLFETRKPLRKRTRPRTERWVRNVLVAAPSLPAMRLTLLPAMVGLGNLMAPYRTPLSRLPEPARTLAEVLLLDYLGYSWHRLLHSPLLWRFHRVHHSDLDMDLTTAWRFHFGEMLASIPYRAGIAALMGVRGSTALGFEVVFEACTAFHHTNLALPYELERRLAPFMVTPRAHGIHHSMVDRETQSNFGVVLTLWDRLHRTLRLNVPQQDLTIGVPAFADPAGQTVPRLLALPLEPQDTWALPSGEVPEHPEYNGPMTELAE</sequence>
<feature type="transmembrane region" description="Helical" evidence="6">
    <location>
        <begin position="53"/>
        <end position="74"/>
    </location>
</feature>
<dbReference type="AlphaFoldDB" id="A0A246FKS0"/>
<dbReference type="Pfam" id="PF04116">
    <property type="entry name" value="FA_hydroxylase"/>
    <property type="match status" value="1"/>
</dbReference>
<evidence type="ECO:0000259" key="7">
    <source>
        <dbReference type="Pfam" id="PF04116"/>
    </source>
</evidence>
<keyword evidence="9" id="KW-1185">Reference proteome</keyword>
<dbReference type="PANTHER" id="PTHR11863">
    <property type="entry name" value="STEROL DESATURASE"/>
    <property type="match status" value="1"/>
</dbReference>
<evidence type="ECO:0000256" key="1">
    <source>
        <dbReference type="ARBA" id="ARBA00004370"/>
    </source>
</evidence>
<dbReference type="GO" id="GO:0016491">
    <property type="term" value="F:oxidoreductase activity"/>
    <property type="evidence" value="ECO:0007669"/>
    <property type="project" value="InterPro"/>
</dbReference>
<dbReference type="RefSeq" id="WP_088464446.1">
    <property type="nucleotide sequence ID" value="NZ_NIRR01000015.1"/>
</dbReference>
<evidence type="ECO:0000256" key="4">
    <source>
        <dbReference type="ARBA" id="ARBA00023136"/>
    </source>
</evidence>
<evidence type="ECO:0000313" key="8">
    <source>
        <dbReference type="EMBL" id="OWP63152.1"/>
    </source>
</evidence>
<protein>
    <submittedName>
        <fullName evidence="8">Fatty acid hydroxylase</fullName>
    </submittedName>
</protein>
<keyword evidence="4 6" id="KW-0472">Membrane</keyword>
<gene>
    <name evidence="8" type="ORF">CDA63_10685</name>
</gene>
<accession>A0A246FKS0</accession>